<sequence length="413" mass="47225">MKETPVLKQSEAREHKVLEALRNKVATINGFIADAEKLRPEDPVEERMQQLFGRTLAGFPADSQAAYKEYRGLQERDAALRERLDSLDQESEEAQGIDDEMMSYIEREIELMNNPNVQLLHTLHSLGRNLLSKHAQVLEYGSDIGKMVTALHRYGFGISAEDIVSVRTEDAWGIVLTLEENWFAKNKPDSRGFHIRRTPFSVIRGGITGAEGTVRHEQLHNVTEHLVIAEDPNRAFTTQLAKYNVLKSTGENPHDLHRLQELFEPKEYIDYCHGEMISSAEQAFFENFDDGMESEERLLRAIFKVPVTEYERYAKSFRSAGWLMNRLLLKTATTRASNMDEELKGRLARFEAGLKSEFTSACRNIERAFNTIDSLSGKKRETAQDELLITLGLLNPSQYRHLPSYAEYLTKIP</sequence>
<dbReference type="AlphaFoldDB" id="A0A1F6EAB6"/>
<organism evidence="1 2">
    <name type="scientific">Candidatus Kaiserbacteria bacterium RIFCSPHIGHO2_02_FULL_55_25</name>
    <dbReference type="NCBI Taxonomy" id="1798498"/>
    <lineage>
        <taxon>Bacteria</taxon>
        <taxon>Candidatus Kaiseribacteriota</taxon>
    </lineage>
</organism>
<accession>A0A1F6EAB6</accession>
<evidence type="ECO:0000313" key="1">
    <source>
        <dbReference type="EMBL" id="OGG70608.1"/>
    </source>
</evidence>
<protein>
    <submittedName>
        <fullName evidence="1">Uncharacterized protein</fullName>
    </submittedName>
</protein>
<dbReference type="Proteomes" id="UP000176914">
    <property type="component" value="Unassembled WGS sequence"/>
</dbReference>
<gene>
    <name evidence="1" type="ORF">A3C20_01170</name>
</gene>
<evidence type="ECO:0000313" key="2">
    <source>
        <dbReference type="Proteomes" id="UP000176914"/>
    </source>
</evidence>
<comment type="caution">
    <text evidence="1">The sequence shown here is derived from an EMBL/GenBank/DDBJ whole genome shotgun (WGS) entry which is preliminary data.</text>
</comment>
<proteinExistence type="predicted"/>
<reference evidence="1 2" key="1">
    <citation type="journal article" date="2016" name="Nat. Commun.">
        <title>Thousands of microbial genomes shed light on interconnected biogeochemical processes in an aquifer system.</title>
        <authorList>
            <person name="Anantharaman K."/>
            <person name="Brown C.T."/>
            <person name="Hug L.A."/>
            <person name="Sharon I."/>
            <person name="Castelle C.J."/>
            <person name="Probst A.J."/>
            <person name="Thomas B.C."/>
            <person name="Singh A."/>
            <person name="Wilkins M.J."/>
            <person name="Karaoz U."/>
            <person name="Brodie E.L."/>
            <person name="Williams K.H."/>
            <person name="Hubbard S.S."/>
            <person name="Banfield J.F."/>
        </authorList>
    </citation>
    <scope>NUCLEOTIDE SEQUENCE [LARGE SCALE GENOMIC DNA]</scope>
</reference>
<name>A0A1F6EAB6_9BACT</name>
<dbReference type="EMBL" id="MFLL01000002">
    <property type="protein sequence ID" value="OGG70608.1"/>
    <property type="molecule type" value="Genomic_DNA"/>
</dbReference>